<dbReference type="Proteomes" id="UP000593567">
    <property type="component" value="Unassembled WGS sequence"/>
</dbReference>
<dbReference type="SUPFAM" id="SSF46785">
    <property type="entry name" value="Winged helix' DNA-binding domain"/>
    <property type="match status" value="1"/>
</dbReference>
<sequence length="659" mass="72929">MLSNLSQPSGANAASFKATSLWLTLVQYVYENVKQKRRRLLLKGVGPTECFTGSNVCDTVLYYLMSDRDNLKTSDINRDKAVKLCQLLLDQSIYEPLAGSSDRVFGDDSTKCYKFSSSVIQMATERKWGRDATTKIRSSSVASAEIGGVKARRPSLPSKSSAEVVVCNPVNSLGFASHTIQDLLGIADSALTDKCGSSSVLRDTNGKDRHSRTTSVVKKVYNECVLTRRTCSLNCESAFLTGIMTRQISAGTGTPGVYMRKGSASSLGRQSQCAVTPTLRRSLRLQGTWAQQTGSGAEFETGRNCCKLAHSDSHAESNKERAGSVHQVDDVSHSSKSVHKLSQLTGEVIFSPAAISEMKQEIALSQLSQLLDLPFLEGLVCSSNQGKESPGYDNSVFFDTHQHMTGKSGADVWVQTAIQIFDFMPNGHKTTFDYQVGLNQLDYKLALYKSIRKSYRARTEPLFPVCHEQIHLAVLGLILSKQEERAMFVMRLAAMLLPCYLVAELSTLLKFLHVVRESVEPKIRANQSNNDCVLNDFSGIFYMGYKLLSDQRRMLLLLLLHYSDSLASVPCSVQLTLERTLESVKSGDDTPTPSILFCDNLTPQEYEAQQAATTEMAIISLVKNVIEDTTLPLKEKQKHIKGFHKHHPQIMNKYFSDIA</sequence>
<dbReference type="PANTHER" id="PTHR16206">
    <property type="entry name" value="DEP DOMAIN-CONTAINING"/>
    <property type="match status" value="1"/>
</dbReference>
<keyword evidence="2" id="KW-1185">Reference proteome</keyword>
<gene>
    <name evidence="1" type="ORF">EB796_023211</name>
</gene>
<dbReference type="InterPro" id="IPR036388">
    <property type="entry name" value="WH-like_DNA-bd_sf"/>
</dbReference>
<dbReference type="AlphaFoldDB" id="A0A7J7IY49"/>
<organism evidence="1 2">
    <name type="scientific">Bugula neritina</name>
    <name type="common">Brown bryozoan</name>
    <name type="synonym">Sertularia neritina</name>
    <dbReference type="NCBI Taxonomy" id="10212"/>
    <lineage>
        <taxon>Eukaryota</taxon>
        <taxon>Metazoa</taxon>
        <taxon>Spiralia</taxon>
        <taxon>Lophotrochozoa</taxon>
        <taxon>Bryozoa</taxon>
        <taxon>Gymnolaemata</taxon>
        <taxon>Cheilostomatida</taxon>
        <taxon>Flustrina</taxon>
        <taxon>Buguloidea</taxon>
        <taxon>Bugulidae</taxon>
        <taxon>Bugula</taxon>
    </lineage>
</organism>
<name>A0A7J7IY49_BUGNE</name>
<dbReference type="PANTHER" id="PTHR16206:SF19">
    <property type="entry name" value="DEP DOMAIN-CONTAINING PROTEIN"/>
    <property type="match status" value="1"/>
</dbReference>
<dbReference type="Gene3D" id="1.10.10.10">
    <property type="entry name" value="Winged helix-like DNA-binding domain superfamily/Winged helix DNA-binding domain"/>
    <property type="match status" value="1"/>
</dbReference>
<comment type="caution">
    <text evidence="1">The sequence shown here is derived from an EMBL/GenBank/DDBJ whole genome shotgun (WGS) entry which is preliminary data.</text>
</comment>
<evidence type="ECO:0000313" key="1">
    <source>
        <dbReference type="EMBL" id="KAF6018476.1"/>
    </source>
</evidence>
<accession>A0A7J7IY49</accession>
<dbReference type="OrthoDB" id="276323at2759"/>
<reference evidence="1" key="1">
    <citation type="submission" date="2020-06" db="EMBL/GenBank/DDBJ databases">
        <title>Draft genome of Bugula neritina, a colonial animal packing powerful symbionts and potential medicines.</title>
        <authorList>
            <person name="Rayko M."/>
        </authorList>
    </citation>
    <scope>NUCLEOTIDE SEQUENCE [LARGE SCALE GENOMIC DNA]</scope>
    <source>
        <strain evidence="1">Kwan_BN1</strain>
    </source>
</reference>
<dbReference type="InterPro" id="IPR036390">
    <property type="entry name" value="WH_DNA-bd_sf"/>
</dbReference>
<proteinExistence type="predicted"/>
<evidence type="ECO:0000313" key="2">
    <source>
        <dbReference type="Proteomes" id="UP000593567"/>
    </source>
</evidence>
<dbReference type="EMBL" id="VXIV02003306">
    <property type="protein sequence ID" value="KAF6018476.1"/>
    <property type="molecule type" value="Genomic_DNA"/>
</dbReference>
<protein>
    <submittedName>
        <fullName evidence="1">DEPDC7</fullName>
    </submittedName>
</protein>